<dbReference type="InterPro" id="IPR000566">
    <property type="entry name" value="Lipocln_cytosolic_FA-bd_dom"/>
</dbReference>
<dbReference type="SUPFAM" id="SSF50814">
    <property type="entry name" value="Lipocalins"/>
    <property type="match status" value="1"/>
</dbReference>
<name>A0A6P5AQT9_BRABE</name>
<dbReference type="KEGG" id="bbel:109486180"/>
<dbReference type="InterPro" id="IPR031259">
    <property type="entry name" value="ILBP"/>
</dbReference>
<dbReference type="RefSeq" id="XP_019645452.1">
    <property type="nucleotide sequence ID" value="XM_019789893.1"/>
</dbReference>
<evidence type="ECO:0000313" key="4">
    <source>
        <dbReference type="RefSeq" id="XP_019645452.1"/>
    </source>
</evidence>
<keyword evidence="3" id="KW-1185">Reference proteome</keyword>
<accession>A0A6P5AQT9</accession>
<gene>
    <name evidence="4" type="primary">LOC109486180</name>
</gene>
<dbReference type="Proteomes" id="UP000515135">
    <property type="component" value="Unplaced"/>
</dbReference>
<dbReference type="Pfam" id="PF00061">
    <property type="entry name" value="Lipocalin"/>
    <property type="match status" value="1"/>
</dbReference>
<proteinExistence type="inferred from homology"/>
<dbReference type="AlphaFoldDB" id="A0A6P5AQT9"/>
<sequence length="141" mass="16040">MPFPVDKFCGTWKHGNHSDNYPQIMEKIGVTPEKFKKMQESSFPVNASLTGDKLCFKVEFMGKTWESNFTLGVEGEEEDAHTGRMRKVTYTIEGDNLISVYPDHDGKGLTARVCRHFVDDDTIHTDFKAGDVEGWTQSKRC</sequence>
<comment type="similarity">
    <text evidence="1">Belongs to the calycin superfamily. Fatty-acid binding protein (FABP) family.</text>
</comment>
<reference evidence="4" key="1">
    <citation type="submission" date="2025-08" db="UniProtKB">
        <authorList>
            <consortium name="RefSeq"/>
        </authorList>
    </citation>
    <scope>IDENTIFICATION</scope>
    <source>
        <tissue evidence="4">Gonad</tissue>
    </source>
</reference>
<evidence type="ECO:0000313" key="3">
    <source>
        <dbReference type="Proteomes" id="UP000515135"/>
    </source>
</evidence>
<dbReference type="OrthoDB" id="9970644at2759"/>
<dbReference type="GO" id="GO:0008289">
    <property type="term" value="F:lipid binding"/>
    <property type="evidence" value="ECO:0007669"/>
    <property type="project" value="InterPro"/>
</dbReference>
<protein>
    <submittedName>
        <fullName evidence="4">Uncharacterized protein LOC109486180</fullName>
    </submittedName>
</protein>
<feature type="domain" description="Lipocalin/cytosolic fatty-acid binding" evidence="2">
    <location>
        <begin position="17"/>
        <end position="124"/>
    </location>
</feature>
<dbReference type="InterPro" id="IPR012674">
    <property type="entry name" value="Calycin"/>
</dbReference>
<dbReference type="PANTHER" id="PTHR11955">
    <property type="entry name" value="FATTY ACID BINDING PROTEIN"/>
    <property type="match status" value="1"/>
</dbReference>
<dbReference type="GeneID" id="109486180"/>
<evidence type="ECO:0000256" key="1">
    <source>
        <dbReference type="ARBA" id="ARBA00008390"/>
    </source>
</evidence>
<organism evidence="3 4">
    <name type="scientific">Branchiostoma belcheri</name>
    <name type="common">Amphioxus</name>
    <dbReference type="NCBI Taxonomy" id="7741"/>
    <lineage>
        <taxon>Eukaryota</taxon>
        <taxon>Metazoa</taxon>
        <taxon>Chordata</taxon>
        <taxon>Cephalochordata</taxon>
        <taxon>Leptocardii</taxon>
        <taxon>Amphioxiformes</taxon>
        <taxon>Branchiostomatidae</taxon>
        <taxon>Branchiostoma</taxon>
    </lineage>
</organism>
<evidence type="ECO:0000259" key="2">
    <source>
        <dbReference type="Pfam" id="PF00061"/>
    </source>
</evidence>
<dbReference type="CDD" id="cd00742">
    <property type="entry name" value="FABP"/>
    <property type="match status" value="1"/>
</dbReference>
<dbReference type="Gene3D" id="2.40.128.20">
    <property type="match status" value="1"/>
</dbReference>